<dbReference type="AlphaFoldDB" id="A0A4Q1JJ73"/>
<reference evidence="1 2" key="1">
    <citation type="submission" date="2019-01" db="EMBL/GenBank/DDBJ databases">
        <title>Ancylomarina salipaludis sp. nov., isolated from a salt marsh.</title>
        <authorList>
            <person name="Yoon J.-H."/>
        </authorList>
    </citation>
    <scope>NUCLEOTIDE SEQUENCE [LARGE SCALE GENOMIC DNA]</scope>
    <source>
        <strain evidence="1 2">SHSM-M15</strain>
    </source>
</reference>
<dbReference type="RefSeq" id="WP_129255203.1">
    <property type="nucleotide sequence ID" value="NZ_SAXA01000013.1"/>
</dbReference>
<comment type="caution">
    <text evidence="1">The sequence shown here is derived from an EMBL/GenBank/DDBJ whole genome shotgun (WGS) entry which is preliminary data.</text>
</comment>
<dbReference type="SUPFAM" id="SSF82185">
    <property type="entry name" value="Histone H3 K4-specific methyltransferase SET7/9 N-terminal domain"/>
    <property type="match status" value="1"/>
</dbReference>
<accession>A0A4Q1JJ73</accession>
<protein>
    <submittedName>
        <fullName evidence="1">Toxin-antitoxin system YwqK family antitoxin</fullName>
    </submittedName>
</protein>
<evidence type="ECO:0000313" key="2">
    <source>
        <dbReference type="Proteomes" id="UP000289703"/>
    </source>
</evidence>
<dbReference type="PROSITE" id="PS51257">
    <property type="entry name" value="PROKAR_LIPOPROTEIN"/>
    <property type="match status" value="1"/>
</dbReference>
<evidence type="ECO:0000313" key="1">
    <source>
        <dbReference type="EMBL" id="RXQ90406.1"/>
    </source>
</evidence>
<dbReference type="Pfam" id="PF07661">
    <property type="entry name" value="MORN_2"/>
    <property type="match status" value="4"/>
</dbReference>
<proteinExistence type="predicted"/>
<dbReference type="OrthoDB" id="1120953at2"/>
<dbReference type="Gene3D" id="2.20.110.10">
    <property type="entry name" value="Histone H3 K4-specific methyltransferase SET7/9 N-terminal domain"/>
    <property type="match status" value="2"/>
</dbReference>
<dbReference type="Proteomes" id="UP000289703">
    <property type="component" value="Unassembled WGS sequence"/>
</dbReference>
<gene>
    <name evidence="1" type="ORF">EO244_13430</name>
</gene>
<sequence length="263" mass="30253">MKLTLLVLSIFILSSCDFILEKFSKKDDTVEQSFTVDSSSTDSKNINGEVRYKYPSGKLKSIVNYKDNKKVGISMTFYESGEKQYEIPYVDGKKHGEVKWFYKSGRLYRSTTYDNGVKQGPQKKYWENGKIKSEMDFENDMMCMGLKEFTNTGKQKTEPQIQVKHVNRLRESSMFHLELSLDKKFSDVQFYIGSLINGKSLPVKVNSYMSELETKKAKAVFKFSIPKGGSINREIPIVAVVKTSYQNYYILKTKANVSVRNPN</sequence>
<dbReference type="InterPro" id="IPR011652">
    <property type="entry name" value="MORN_2"/>
</dbReference>
<organism evidence="1 2">
    <name type="scientific">Ancylomarina salipaludis</name>
    <dbReference type="NCBI Taxonomy" id="2501299"/>
    <lineage>
        <taxon>Bacteria</taxon>
        <taxon>Pseudomonadati</taxon>
        <taxon>Bacteroidota</taxon>
        <taxon>Bacteroidia</taxon>
        <taxon>Marinilabiliales</taxon>
        <taxon>Marinifilaceae</taxon>
        <taxon>Ancylomarina</taxon>
    </lineage>
</organism>
<name>A0A4Q1JJ73_9BACT</name>
<keyword evidence="2" id="KW-1185">Reference proteome</keyword>
<dbReference type="EMBL" id="SAXA01000013">
    <property type="protein sequence ID" value="RXQ90406.1"/>
    <property type="molecule type" value="Genomic_DNA"/>
</dbReference>